<feature type="domain" description="SH3" evidence="3">
    <location>
        <begin position="13"/>
        <end position="64"/>
    </location>
</feature>
<dbReference type="EMBL" id="ANIY01003045">
    <property type="protein sequence ID" value="ETP37544.1"/>
    <property type="molecule type" value="Genomic_DNA"/>
</dbReference>
<dbReference type="Gene3D" id="2.30.30.40">
    <property type="entry name" value="SH3 Domains"/>
    <property type="match status" value="1"/>
</dbReference>
<dbReference type="SUPFAM" id="SSF50044">
    <property type="entry name" value="SH3-domain"/>
    <property type="match status" value="1"/>
</dbReference>
<comment type="caution">
    <text evidence="4">The sequence shown here is derived from an EMBL/GenBank/DDBJ whole genome shotgun (WGS) entry which is preliminary data.</text>
</comment>
<gene>
    <name evidence="4" type="ORF">F442_14645</name>
</gene>
<dbReference type="Pfam" id="PF00018">
    <property type="entry name" value="SH3_1"/>
    <property type="match status" value="1"/>
</dbReference>
<evidence type="ECO:0000313" key="4">
    <source>
        <dbReference type="EMBL" id="ETP37544.1"/>
    </source>
</evidence>
<protein>
    <recommendedName>
        <fullName evidence="3">SH3 domain-containing protein</fullName>
    </recommendedName>
</protein>
<evidence type="ECO:0000259" key="3">
    <source>
        <dbReference type="PROSITE" id="PS50002"/>
    </source>
</evidence>
<keyword evidence="1 2" id="KW-0728">SH3 domain</keyword>
<evidence type="ECO:0000256" key="2">
    <source>
        <dbReference type="PROSITE-ProRule" id="PRU00192"/>
    </source>
</evidence>
<sequence length="64" mass="7136">MVIWVVLNRENMAPVSNGVAGYRYDAQDDTQLTIYPGDEVAILEKDDDGWWICAASVVTYQAPT</sequence>
<reference evidence="4 5" key="1">
    <citation type="submission" date="2013-11" db="EMBL/GenBank/DDBJ databases">
        <title>The Genome Sequence of Phytophthora parasitica P10297.</title>
        <authorList>
            <consortium name="The Broad Institute Genomics Platform"/>
            <person name="Russ C."/>
            <person name="Tyler B."/>
            <person name="Panabieres F."/>
            <person name="Shan W."/>
            <person name="Tripathy S."/>
            <person name="Grunwald N."/>
            <person name="Machado M."/>
            <person name="Johnson C.S."/>
            <person name="Walker B."/>
            <person name="Young S.K."/>
            <person name="Zeng Q."/>
            <person name="Gargeya S."/>
            <person name="Fitzgerald M."/>
            <person name="Haas B."/>
            <person name="Abouelleil A."/>
            <person name="Allen A.W."/>
            <person name="Alvarado L."/>
            <person name="Arachchi H.M."/>
            <person name="Berlin A.M."/>
            <person name="Chapman S.B."/>
            <person name="Gainer-Dewar J."/>
            <person name="Goldberg J."/>
            <person name="Griggs A."/>
            <person name="Gujja S."/>
            <person name="Hansen M."/>
            <person name="Howarth C."/>
            <person name="Imamovic A."/>
            <person name="Ireland A."/>
            <person name="Larimer J."/>
            <person name="McCowan C."/>
            <person name="Murphy C."/>
            <person name="Pearson M."/>
            <person name="Poon T.W."/>
            <person name="Priest M."/>
            <person name="Roberts A."/>
            <person name="Saif S."/>
            <person name="Shea T."/>
            <person name="Sisk P."/>
            <person name="Sykes S."/>
            <person name="Wortman J."/>
            <person name="Nusbaum C."/>
            <person name="Birren B."/>
        </authorList>
    </citation>
    <scope>NUCLEOTIDE SEQUENCE [LARGE SCALE GENOMIC DNA]</scope>
    <source>
        <strain evidence="4 5">P10297</strain>
    </source>
</reference>
<name>W2YUC8_PHYNI</name>
<evidence type="ECO:0000256" key="1">
    <source>
        <dbReference type="ARBA" id="ARBA00022443"/>
    </source>
</evidence>
<dbReference type="InterPro" id="IPR036028">
    <property type="entry name" value="SH3-like_dom_sf"/>
</dbReference>
<evidence type="ECO:0000313" key="5">
    <source>
        <dbReference type="Proteomes" id="UP000018948"/>
    </source>
</evidence>
<dbReference type="AlphaFoldDB" id="W2YUC8"/>
<organism evidence="4 5">
    <name type="scientific">Phytophthora nicotianae P10297</name>
    <dbReference type="NCBI Taxonomy" id="1317064"/>
    <lineage>
        <taxon>Eukaryota</taxon>
        <taxon>Sar</taxon>
        <taxon>Stramenopiles</taxon>
        <taxon>Oomycota</taxon>
        <taxon>Peronosporomycetes</taxon>
        <taxon>Peronosporales</taxon>
        <taxon>Peronosporaceae</taxon>
        <taxon>Phytophthora</taxon>
    </lineage>
</organism>
<dbReference type="PROSITE" id="PS50002">
    <property type="entry name" value="SH3"/>
    <property type="match status" value="1"/>
</dbReference>
<dbReference type="InterPro" id="IPR001452">
    <property type="entry name" value="SH3_domain"/>
</dbReference>
<dbReference type="Proteomes" id="UP000018948">
    <property type="component" value="Unassembled WGS sequence"/>
</dbReference>
<proteinExistence type="predicted"/>
<accession>W2YUC8</accession>